<dbReference type="OrthoDB" id="9764467at2"/>
<dbReference type="PANTHER" id="PTHR41259">
    <property type="entry name" value="DOUBLE-STRAND BREAK REPAIR RAD50 ATPASE, PUTATIVE-RELATED"/>
    <property type="match status" value="1"/>
</dbReference>
<evidence type="ECO:0000313" key="4">
    <source>
        <dbReference type="EMBL" id="VDC25877.1"/>
    </source>
</evidence>
<dbReference type="SUPFAM" id="SSF52540">
    <property type="entry name" value="P-loop containing nucleoside triphosphate hydrolases"/>
    <property type="match status" value="2"/>
</dbReference>
<dbReference type="InterPro" id="IPR038734">
    <property type="entry name" value="YhaN_AAA"/>
</dbReference>
<accession>A0A3P5XBM6</accession>
<evidence type="ECO:0000313" key="5">
    <source>
        <dbReference type="Proteomes" id="UP000270468"/>
    </source>
</evidence>
<keyword evidence="1" id="KW-0175">Coiled coil</keyword>
<evidence type="ECO:0000256" key="2">
    <source>
        <dbReference type="SAM" id="Phobius"/>
    </source>
</evidence>
<keyword evidence="2" id="KW-0472">Membrane</keyword>
<dbReference type="InterPro" id="IPR027417">
    <property type="entry name" value="P-loop_NTPase"/>
</dbReference>
<protein>
    <submittedName>
        <fullName evidence="4">Chromosome segregation protein</fullName>
    </submittedName>
</protein>
<feature type="coiled-coil region" evidence="1">
    <location>
        <begin position="156"/>
        <end position="234"/>
    </location>
</feature>
<evidence type="ECO:0000259" key="3">
    <source>
        <dbReference type="Pfam" id="PF13514"/>
    </source>
</evidence>
<organism evidence="4 5">
    <name type="scientific">Filibacter tadaridae</name>
    <dbReference type="NCBI Taxonomy" id="2483811"/>
    <lineage>
        <taxon>Bacteria</taxon>
        <taxon>Bacillati</taxon>
        <taxon>Bacillota</taxon>
        <taxon>Bacilli</taxon>
        <taxon>Bacillales</taxon>
        <taxon>Caryophanaceae</taxon>
        <taxon>Filibacter</taxon>
    </lineage>
</organism>
<dbReference type="RefSeq" id="WP_124069727.1">
    <property type="nucleotide sequence ID" value="NZ_CBCRXF010000006.1"/>
</dbReference>
<dbReference type="Proteomes" id="UP000270468">
    <property type="component" value="Unassembled WGS sequence"/>
</dbReference>
<feature type="coiled-coil region" evidence="1">
    <location>
        <begin position="369"/>
        <end position="417"/>
    </location>
</feature>
<feature type="transmembrane region" description="Helical" evidence="2">
    <location>
        <begin position="481"/>
        <end position="497"/>
    </location>
</feature>
<feature type="transmembrane region" description="Helical" evidence="2">
    <location>
        <begin position="458"/>
        <end position="475"/>
    </location>
</feature>
<evidence type="ECO:0000256" key="1">
    <source>
        <dbReference type="SAM" id="Coils"/>
    </source>
</evidence>
<keyword evidence="2" id="KW-1133">Transmembrane helix</keyword>
<feature type="domain" description="YhaN AAA" evidence="3">
    <location>
        <begin position="1"/>
        <end position="205"/>
    </location>
</feature>
<keyword evidence="2" id="KW-0812">Transmembrane</keyword>
<name>A0A3P5XBM6_9BACL</name>
<keyword evidence="5" id="KW-1185">Reference proteome</keyword>
<dbReference type="PANTHER" id="PTHR41259:SF1">
    <property type="entry name" value="DOUBLE-STRAND BREAK REPAIR RAD50 ATPASE, PUTATIVE-RELATED"/>
    <property type="match status" value="1"/>
</dbReference>
<gene>
    <name evidence="4" type="ORF">FILTAD_01340</name>
</gene>
<sequence>MRIEKLIIYGFGKHENVTIDFGPGMNVLYGLNEAGKTTIQQFILHVLFGFPPKNNATLRYEPKSGGKYGGQVQLMDDTFGKCTVERVRGKSAGDVTVFFEEGSKGGEETLKALMRQYDRTSFESIFSFSLLQLQGFEKMDEEELSRALLASGTTGVDSLLQLEKRMEKEMSELFKKSGKNPEMNSKMAELRELEVELKAEQQKVEAYMPSVHRIQEVEGYLVNLRKEEKTLQNDLQQVSLIRQLLPLHHKKKELETRLSHVRSVNFPADGIRRLESLTGRLAETEAAKRRLKKEQAEMVAGMPKQHDVERIGEIDALLAKESEWHSWHTVSGAAEDEERQLTSSYRRLFDRLGIRTADAETALLQANVSIQKEQEMHRLLAELTNKEQQIRMTENKRSDLESELADTEKRLGTVEQIAPSVNEVESVQKWPELRERLAEAKAYIALGKSSSKQDSLKVPALLSILALICITFGFIQQEWLIGILGVIFGGAALFFYSKRETDKTGKQKQQEMESFVAKHAGKEQQMTELIERLNTYNRNRDRLHEEYMSLELKYQQTEVELEKLKGFKRQKEIELAHFLEQYGLESELSKEVIPELFRMIREVQEITQSLKGSRLRRQASEERIAERALEIEKALQKTMSKEVMYEMLRREYFLLKEQLELFTSLTTDMKRIESDLLETAELSASLRTTIQQLLTEAEAETETEFYTAYDDFQEVVRLTQQLQDIQVQLDTYGQLESPTGLTEGELVLKVDGNERRLREISSEINTLVAENAALVHHTEQLLTDENVGRKQQLFEMKKAELAELAKKWSERKVVAEAIRHTVAELKEKKLPEVLGFAEEMFCKLTGGNYTALVVTATGRFEALSINGMYYPIVELSQATKEQAYIALRLSLATSVHNTAPFPIMMDDPFVHFDEKRLSRMIDVLDHYQYKHQCIYFTCHESMKERWKDATILNVSDIGSNQGAIVS</sequence>
<feature type="coiled-coil region" evidence="1">
    <location>
        <begin position="519"/>
        <end position="560"/>
    </location>
</feature>
<dbReference type="Pfam" id="PF13514">
    <property type="entry name" value="AAA_27"/>
    <property type="match status" value="1"/>
</dbReference>
<proteinExistence type="predicted"/>
<reference evidence="4 5" key="1">
    <citation type="submission" date="2018-11" db="EMBL/GenBank/DDBJ databases">
        <authorList>
            <person name="Criscuolo A."/>
        </authorList>
    </citation>
    <scope>NUCLEOTIDE SEQUENCE [LARGE SCALE GENOMIC DNA]</scope>
    <source>
        <strain evidence="4">ATB-66</strain>
    </source>
</reference>
<dbReference type="Gene3D" id="3.40.50.300">
    <property type="entry name" value="P-loop containing nucleotide triphosphate hydrolases"/>
    <property type="match status" value="2"/>
</dbReference>
<dbReference type="EMBL" id="UXAV01000036">
    <property type="protein sequence ID" value="VDC25877.1"/>
    <property type="molecule type" value="Genomic_DNA"/>
</dbReference>
<dbReference type="AlphaFoldDB" id="A0A3P5XBM6"/>